<dbReference type="InterPro" id="IPR050808">
    <property type="entry name" value="Phage_Integrase"/>
</dbReference>
<dbReference type="Pfam" id="PF22022">
    <property type="entry name" value="Phage_int_M"/>
    <property type="match status" value="1"/>
</dbReference>
<dbReference type="CDD" id="cd00801">
    <property type="entry name" value="INT_P4_C"/>
    <property type="match status" value="1"/>
</dbReference>
<dbReference type="GO" id="GO:0015074">
    <property type="term" value="P:DNA integration"/>
    <property type="evidence" value="ECO:0007669"/>
    <property type="project" value="UniProtKB-KW"/>
</dbReference>
<dbReference type="Gene3D" id="1.10.150.130">
    <property type="match status" value="1"/>
</dbReference>
<dbReference type="InterPro" id="IPR053876">
    <property type="entry name" value="Phage_int_M"/>
</dbReference>
<dbReference type="InterPro" id="IPR011010">
    <property type="entry name" value="DNA_brk_join_enz"/>
</dbReference>
<accession>A0A7T3A849</accession>
<dbReference type="Proteomes" id="UP000594836">
    <property type="component" value="Chromosome"/>
</dbReference>
<dbReference type="PROSITE" id="PS51898">
    <property type="entry name" value="TYR_RECOMBINASE"/>
    <property type="match status" value="1"/>
</dbReference>
<evidence type="ECO:0000313" key="8">
    <source>
        <dbReference type="EMBL" id="QPT07898.1"/>
    </source>
</evidence>
<dbReference type="InterPro" id="IPR038488">
    <property type="entry name" value="Integrase_DNA-bd_sf"/>
</dbReference>
<protein>
    <submittedName>
        <fullName evidence="8">Integrase arm-type DNA-binding domain-containing protein</fullName>
    </submittedName>
</protein>
<name>A0A7T3A849_SPHPI</name>
<dbReference type="SUPFAM" id="SSF56349">
    <property type="entry name" value="DNA breaking-rejoining enzymes"/>
    <property type="match status" value="1"/>
</dbReference>
<dbReference type="PANTHER" id="PTHR30629">
    <property type="entry name" value="PROPHAGE INTEGRASE"/>
    <property type="match status" value="1"/>
</dbReference>
<proteinExistence type="inferred from homology"/>
<keyword evidence="3 5" id="KW-0238">DNA-binding</keyword>
<evidence type="ECO:0000256" key="3">
    <source>
        <dbReference type="ARBA" id="ARBA00023125"/>
    </source>
</evidence>
<evidence type="ECO:0000256" key="5">
    <source>
        <dbReference type="PROSITE-ProRule" id="PRU01248"/>
    </source>
</evidence>
<dbReference type="Gene3D" id="1.10.443.10">
    <property type="entry name" value="Intergrase catalytic core"/>
    <property type="match status" value="1"/>
</dbReference>
<feature type="domain" description="Tyr recombinase" evidence="6">
    <location>
        <begin position="191"/>
        <end position="371"/>
    </location>
</feature>
<evidence type="ECO:0000256" key="4">
    <source>
        <dbReference type="ARBA" id="ARBA00023172"/>
    </source>
</evidence>
<dbReference type="RefSeq" id="WP_047866932.1">
    <property type="nucleotide sequence ID" value="NZ_AP023323.1"/>
</dbReference>
<dbReference type="AlphaFoldDB" id="A0A7T3A849"/>
<evidence type="ECO:0000259" key="6">
    <source>
        <dbReference type="PROSITE" id="PS51898"/>
    </source>
</evidence>
<dbReference type="PROSITE" id="PS51900">
    <property type="entry name" value="CB"/>
    <property type="match status" value="1"/>
</dbReference>
<organism evidence="8 9">
    <name type="scientific">Sphingomonas paucimobilis</name>
    <name type="common">Pseudomonas paucimobilis</name>
    <dbReference type="NCBI Taxonomy" id="13689"/>
    <lineage>
        <taxon>Bacteria</taxon>
        <taxon>Pseudomonadati</taxon>
        <taxon>Pseudomonadota</taxon>
        <taxon>Alphaproteobacteria</taxon>
        <taxon>Sphingomonadales</taxon>
        <taxon>Sphingomonadaceae</taxon>
        <taxon>Sphingomonas</taxon>
    </lineage>
</organism>
<reference evidence="8 9" key="1">
    <citation type="submission" date="2020-12" db="EMBL/GenBank/DDBJ databases">
        <title>FDA dAtabase for Regulatory Grade micrObial Sequences (FDA-ARGOS): Supporting development and validation of Infectious Disease Dx tests.</title>
        <authorList>
            <person name="Sproer C."/>
            <person name="Gronow S."/>
            <person name="Severitt S."/>
            <person name="Schroder I."/>
            <person name="Tallon L."/>
            <person name="Sadzewicz L."/>
            <person name="Zhao X."/>
            <person name="Boylan J."/>
            <person name="Ott S."/>
            <person name="Bowen H."/>
            <person name="Vavikolanu K."/>
            <person name="Mehta A."/>
            <person name="Aluvathingal J."/>
            <person name="Nadendla S."/>
            <person name="Lowell S."/>
            <person name="Myers T."/>
            <person name="Yan Y."/>
            <person name="Sichtig H."/>
        </authorList>
    </citation>
    <scope>NUCLEOTIDE SEQUENCE [LARGE SCALE GENOMIC DNA]</scope>
    <source>
        <strain evidence="8 9">FDAARGOS_881</strain>
    </source>
</reference>
<evidence type="ECO:0000256" key="1">
    <source>
        <dbReference type="ARBA" id="ARBA00008857"/>
    </source>
</evidence>
<dbReference type="InterPro" id="IPR013762">
    <property type="entry name" value="Integrase-like_cat_sf"/>
</dbReference>
<dbReference type="Pfam" id="PF00589">
    <property type="entry name" value="Phage_integrase"/>
    <property type="match status" value="1"/>
</dbReference>
<comment type="similarity">
    <text evidence="1">Belongs to the 'phage' integrase family.</text>
</comment>
<dbReference type="GO" id="GO:0006310">
    <property type="term" value="P:DNA recombination"/>
    <property type="evidence" value="ECO:0007669"/>
    <property type="project" value="UniProtKB-KW"/>
</dbReference>
<dbReference type="InterPro" id="IPR002104">
    <property type="entry name" value="Integrase_catalytic"/>
</dbReference>
<evidence type="ECO:0000313" key="9">
    <source>
        <dbReference type="Proteomes" id="UP000594836"/>
    </source>
</evidence>
<feature type="domain" description="Core-binding (CB)" evidence="7">
    <location>
        <begin position="90"/>
        <end position="170"/>
    </location>
</feature>
<dbReference type="InterPro" id="IPR010998">
    <property type="entry name" value="Integrase_recombinase_N"/>
</dbReference>
<dbReference type="Gene3D" id="3.30.160.390">
    <property type="entry name" value="Integrase, DNA-binding domain"/>
    <property type="match status" value="1"/>
</dbReference>
<keyword evidence="4" id="KW-0233">DNA recombination</keyword>
<keyword evidence="2" id="KW-0229">DNA integration</keyword>
<dbReference type="PANTHER" id="PTHR30629:SF6">
    <property type="entry name" value="PROPHAGE INTEGRASE INTA-RELATED"/>
    <property type="match status" value="1"/>
</dbReference>
<dbReference type="InterPro" id="IPR025166">
    <property type="entry name" value="Integrase_DNA_bind_dom"/>
</dbReference>
<dbReference type="InterPro" id="IPR044068">
    <property type="entry name" value="CB"/>
</dbReference>
<dbReference type="GO" id="GO:0003677">
    <property type="term" value="F:DNA binding"/>
    <property type="evidence" value="ECO:0007669"/>
    <property type="project" value="UniProtKB-UniRule"/>
</dbReference>
<gene>
    <name evidence="8" type="ORF">I6G38_14050</name>
</gene>
<sequence>MGKLTELKVKNAKPGIHGDGGGLYLRVKPSGAKSWVLRVQHMGKREDVGLGGYPVVTLARARDKALELRRVAKEGQSARAERDRKRVVVPSFKEAVADAHKALSDGWTPKTAASFKSSLDMHIVPKLGSKRVDHITASDVIAALSPVWTEKPELAQKLRVRVTQVLSFAKAKGWRSEPAPDAKELRDGLARRPKGGNFAAVPFRDVPAVIAVELEKEDSSGRLALLFTVFTAARSGEVRSARWDHIDLDGKEWTRPADLMKSGLRHTVTLNDAAIAVLQLAKQRFGDNGLVFPGARQGAQLSNMTLSKVLRAAGRVETVHGFRSSFRDWAAERMPTIPGMVAEMALAHSVGNATQQAYLRSDLRDMRRALMDAWGRFVAPSLHGLSSNIIELKAAK</sequence>
<dbReference type="Pfam" id="PF13356">
    <property type="entry name" value="Arm-DNA-bind_3"/>
    <property type="match status" value="1"/>
</dbReference>
<evidence type="ECO:0000256" key="2">
    <source>
        <dbReference type="ARBA" id="ARBA00022908"/>
    </source>
</evidence>
<evidence type="ECO:0000259" key="7">
    <source>
        <dbReference type="PROSITE" id="PS51900"/>
    </source>
</evidence>
<dbReference type="EMBL" id="CP065713">
    <property type="protein sequence ID" value="QPT07898.1"/>
    <property type="molecule type" value="Genomic_DNA"/>
</dbReference>